<protein>
    <submittedName>
        <fullName evidence="1">Uncharacterized protein</fullName>
    </submittedName>
</protein>
<dbReference type="EMBL" id="UINC01088180">
    <property type="protein sequence ID" value="SVC38181.1"/>
    <property type="molecule type" value="Genomic_DNA"/>
</dbReference>
<accession>A0A382LTF5</accession>
<sequence length="90" mass="9828">MVQINLPAPGRDLNPNLMENTFSLDFSLELCGRMPRLQQVFISPGPEGFQIAEIMDRFNQIGFTLAVISVNPVESGCEFGLKTGVIAKTG</sequence>
<proteinExistence type="predicted"/>
<dbReference type="AlphaFoldDB" id="A0A382LTF5"/>
<name>A0A382LTF5_9ZZZZ</name>
<organism evidence="1">
    <name type="scientific">marine metagenome</name>
    <dbReference type="NCBI Taxonomy" id="408172"/>
    <lineage>
        <taxon>unclassified sequences</taxon>
        <taxon>metagenomes</taxon>
        <taxon>ecological metagenomes</taxon>
    </lineage>
</organism>
<evidence type="ECO:0000313" key="1">
    <source>
        <dbReference type="EMBL" id="SVC38181.1"/>
    </source>
</evidence>
<gene>
    <name evidence="1" type="ORF">METZ01_LOCUS291035</name>
</gene>
<reference evidence="1" key="1">
    <citation type="submission" date="2018-05" db="EMBL/GenBank/DDBJ databases">
        <authorList>
            <person name="Lanie J.A."/>
            <person name="Ng W.-L."/>
            <person name="Kazmierczak K.M."/>
            <person name="Andrzejewski T.M."/>
            <person name="Davidsen T.M."/>
            <person name="Wayne K.J."/>
            <person name="Tettelin H."/>
            <person name="Glass J.I."/>
            <person name="Rusch D."/>
            <person name="Podicherti R."/>
            <person name="Tsui H.-C.T."/>
            <person name="Winkler M.E."/>
        </authorList>
    </citation>
    <scope>NUCLEOTIDE SEQUENCE</scope>
</reference>